<dbReference type="InterPro" id="IPR036869">
    <property type="entry name" value="J_dom_sf"/>
</dbReference>
<reference evidence="4 5" key="1">
    <citation type="submission" date="2021-03" db="EMBL/GenBank/DDBJ databases">
        <title>Enterococcal diversity collection.</title>
        <authorList>
            <person name="Gilmore M.S."/>
            <person name="Schwartzman J."/>
            <person name="Van Tyne D."/>
            <person name="Martin M."/>
            <person name="Earl A.M."/>
            <person name="Manson A.L."/>
            <person name="Straub T."/>
            <person name="Salamzade R."/>
            <person name="Saavedra J."/>
            <person name="Lebreton F."/>
            <person name="Prichula J."/>
            <person name="Schaufler K."/>
            <person name="Gaca A."/>
            <person name="Sgardioli B."/>
            <person name="Wagenaar J."/>
            <person name="Strong T."/>
        </authorList>
    </citation>
    <scope>NUCLEOTIDE SEQUENCE [LARGE SCALE GENOMIC DNA]</scope>
    <source>
        <strain evidence="4 5">DIV0869a</strain>
    </source>
</reference>
<evidence type="ECO:0000313" key="5">
    <source>
        <dbReference type="Proteomes" id="UP000664632"/>
    </source>
</evidence>
<sequence>MKFIKNVETLEELKREYKRLSLKHHPDCGGDEEDMKALNNEYDELFQRLKHIHKNKEGEFYEKETEETPEEWREIISKLLALKMIGVVIEVVGSFLWVSGNTKPYKEQLGKKGLGLKWSQNKSAWYLSPPGYKKYGKQKFELDEIREMYGSQQVKRKVREGKLITN</sequence>
<keyword evidence="5" id="KW-1185">Reference proteome</keyword>
<keyword evidence="2" id="KW-0346">Stress response</keyword>
<dbReference type="Proteomes" id="UP000664632">
    <property type="component" value="Unassembled WGS sequence"/>
</dbReference>
<feature type="domain" description="J" evidence="3">
    <location>
        <begin position="1"/>
        <end position="58"/>
    </location>
</feature>
<organism evidence="4 5">
    <name type="scientific">Candidatus Enterococcus ikei</name>
    <dbReference type="NCBI Taxonomy" id="2815326"/>
    <lineage>
        <taxon>Bacteria</taxon>
        <taxon>Bacillati</taxon>
        <taxon>Bacillota</taxon>
        <taxon>Bacilli</taxon>
        <taxon>Lactobacillales</taxon>
        <taxon>Enterococcaceae</taxon>
        <taxon>Enterococcus</taxon>
    </lineage>
</organism>
<name>A0ABS3GZ65_9ENTE</name>
<evidence type="ECO:0000259" key="3">
    <source>
        <dbReference type="PROSITE" id="PS50076"/>
    </source>
</evidence>
<evidence type="ECO:0000256" key="2">
    <source>
        <dbReference type="ARBA" id="ARBA00023016"/>
    </source>
</evidence>
<dbReference type="RefSeq" id="WP_207112592.1">
    <property type="nucleotide sequence ID" value="NZ_JAFLWD010000020.1"/>
</dbReference>
<dbReference type="EMBL" id="JAFLWD010000020">
    <property type="protein sequence ID" value="MBO0440542.1"/>
    <property type="molecule type" value="Genomic_DNA"/>
</dbReference>
<accession>A0ABS3GZ65</accession>
<proteinExistence type="predicted"/>
<protein>
    <submittedName>
        <fullName evidence="4">Molecular chaperone DnaJ</fullName>
    </submittedName>
</protein>
<dbReference type="SUPFAM" id="SSF46565">
    <property type="entry name" value="Chaperone J-domain"/>
    <property type="match status" value="1"/>
</dbReference>
<dbReference type="CDD" id="cd06257">
    <property type="entry name" value="DnaJ"/>
    <property type="match status" value="1"/>
</dbReference>
<comment type="caution">
    <text evidence="4">The sequence shown here is derived from an EMBL/GenBank/DDBJ whole genome shotgun (WGS) entry which is preliminary data.</text>
</comment>
<keyword evidence="1" id="KW-0235">DNA replication</keyword>
<evidence type="ECO:0000256" key="1">
    <source>
        <dbReference type="ARBA" id="ARBA00022705"/>
    </source>
</evidence>
<evidence type="ECO:0000313" key="4">
    <source>
        <dbReference type="EMBL" id="MBO0440542.1"/>
    </source>
</evidence>
<gene>
    <name evidence="4" type="ORF">JZO69_09230</name>
</gene>
<dbReference type="InterPro" id="IPR001623">
    <property type="entry name" value="DnaJ_domain"/>
</dbReference>
<dbReference type="PROSITE" id="PS50076">
    <property type="entry name" value="DNAJ_2"/>
    <property type="match status" value="1"/>
</dbReference>
<dbReference type="Gene3D" id="1.10.287.110">
    <property type="entry name" value="DnaJ domain"/>
    <property type="match status" value="1"/>
</dbReference>